<dbReference type="Proteomes" id="UP001597400">
    <property type="component" value="Unassembled WGS sequence"/>
</dbReference>
<dbReference type="EMBL" id="JBHUGS010000003">
    <property type="protein sequence ID" value="MFD1951552.1"/>
    <property type="molecule type" value="Genomic_DNA"/>
</dbReference>
<dbReference type="SUPFAM" id="SSF53850">
    <property type="entry name" value="Periplasmic binding protein-like II"/>
    <property type="match status" value="1"/>
</dbReference>
<evidence type="ECO:0000256" key="4">
    <source>
        <dbReference type="ARBA" id="ARBA00023163"/>
    </source>
</evidence>
<dbReference type="Pfam" id="PF03466">
    <property type="entry name" value="LysR_substrate"/>
    <property type="match status" value="1"/>
</dbReference>
<sequence length="302" mass="34223">MDGLPPLYSLRAFEAAGRLQSIRRAAEELFVTPGAVSRQVQSLEAYLGVKLFRREPREIVLTADGERYLASIGEHLDGIRHATQLMTGKRTVEIVRVRAYTTFAMKWLIPRLRTFHDADPSVEVRLETSNENVDFDRETIDCAIRLGDERWSGVERDRVLDNVLAPLCSPAFLERNPIDLPDDLSAVRLLHSIVRPDDWRYWLEASGANGVDAYAGDKFASSTLAYQATLEGFGVMMAQKDLFSDDLRTGRLVQPCAFELDRGDFTYYLIYPRDRLRKPAFRRFRTWLLDEMAGGGRGTAAA</sequence>
<dbReference type="PRINTS" id="PR00039">
    <property type="entry name" value="HTHLYSR"/>
</dbReference>
<evidence type="ECO:0000256" key="1">
    <source>
        <dbReference type="ARBA" id="ARBA00009437"/>
    </source>
</evidence>
<dbReference type="PANTHER" id="PTHR30537">
    <property type="entry name" value="HTH-TYPE TRANSCRIPTIONAL REGULATOR"/>
    <property type="match status" value="1"/>
</dbReference>
<dbReference type="PROSITE" id="PS50931">
    <property type="entry name" value="HTH_LYSR"/>
    <property type="match status" value="1"/>
</dbReference>
<dbReference type="InterPro" id="IPR036390">
    <property type="entry name" value="WH_DNA-bd_sf"/>
</dbReference>
<keyword evidence="7" id="KW-1185">Reference proteome</keyword>
<dbReference type="InterPro" id="IPR036388">
    <property type="entry name" value="WH-like_DNA-bd_sf"/>
</dbReference>
<proteinExistence type="inferred from homology"/>
<dbReference type="Gene3D" id="1.10.10.10">
    <property type="entry name" value="Winged helix-like DNA-binding domain superfamily/Winged helix DNA-binding domain"/>
    <property type="match status" value="1"/>
</dbReference>
<name>A0ABW4U0T2_9SPHN</name>
<dbReference type="Gene3D" id="3.40.190.10">
    <property type="entry name" value="Periplasmic binding protein-like II"/>
    <property type="match status" value="2"/>
</dbReference>
<dbReference type="Pfam" id="PF00126">
    <property type="entry name" value="HTH_1"/>
    <property type="match status" value="1"/>
</dbReference>
<keyword evidence="4" id="KW-0804">Transcription</keyword>
<keyword evidence="3" id="KW-0238">DNA-binding</keyword>
<dbReference type="PANTHER" id="PTHR30537:SF74">
    <property type="entry name" value="HTH-TYPE TRANSCRIPTIONAL REGULATOR TRPI"/>
    <property type="match status" value="1"/>
</dbReference>
<feature type="domain" description="HTH lysR-type" evidence="5">
    <location>
        <begin position="5"/>
        <end position="62"/>
    </location>
</feature>
<dbReference type="InterPro" id="IPR000847">
    <property type="entry name" value="LysR_HTH_N"/>
</dbReference>
<dbReference type="InterPro" id="IPR005119">
    <property type="entry name" value="LysR_subst-bd"/>
</dbReference>
<dbReference type="CDD" id="cd08432">
    <property type="entry name" value="PBP2_GcdR_TrpI_HvrB_AmpR_like"/>
    <property type="match status" value="1"/>
</dbReference>
<evidence type="ECO:0000313" key="6">
    <source>
        <dbReference type="EMBL" id="MFD1951552.1"/>
    </source>
</evidence>
<evidence type="ECO:0000256" key="3">
    <source>
        <dbReference type="ARBA" id="ARBA00023125"/>
    </source>
</evidence>
<dbReference type="InterPro" id="IPR058163">
    <property type="entry name" value="LysR-type_TF_proteobact-type"/>
</dbReference>
<keyword evidence="2" id="KW-0805">Transcription regulation</keyword>
<dbReference type="NCBIfam" id="NF008352">
    <property type="entry name" value="PRK11139.1"/>
    <property type="match status" value="1"/>
</dbReference>
<comment type="similarity">
    <text evidence="1">Belongs to the LysR transcriptional regulatory family.</text>
</comment>
<evidence type="ECO:0000259" key="5">
    <source>
        <dbReference type="PROSITE" id="PS50931"/>
    </source>
</evidence>
<protein>
    <submittedName>
        <fullName evidence="6">Transcriptional regulator GcvA</fullName>
    </submittedName>
</protein>
<organism evidence="6 7">
    <name type="scientific">Sphingomonas arantia</name>
    <dbReference type="NCBI Taxonomy" id="1460676"/>
    <lineage>
        <taxon>Bacteria</taxon>
        <taxon>Pseudomonadati</taxon>
        <taxon>Pseudomonadota</taxon>
        <taxon>Alphaproteobacteria</taxon>
        <taxon>Sphingomonadales</taxon>
        <taxon>Sphingomonadaceae</taxon>
        <taxon>Sphingomonas</taxon>
    </lineage>
</organism>
<gene>
    <name evidence="6" type="primary">gcvA</name>
    <name evidence="6" type="ORF">ACFSGX_12330</name>
</gene>
<evidence type="ECO:0000256" key="2">
    <source>
        <dbReference type="ARBA" id="ARBA00023015"/>
    </source>
</evidence>
<reference evidence="7" key="1">
    <citation type="journal article" date="2019" name="Int. J. Syst. Evol. Microbiol.">
        <title>The Global Catalogue of Microorganisms (GCM) 10K type strain sequencing project: providing services to taxonomists for standard genome sequencing and annotation.</title>
        <authorList>
            <consortium name="The Broad Institute Genomics Platform"/>
            <consortium name="The Broad Institute Genome Sequencing Center for Infectious Disease"/>
            <person name="Wu L."/>
            <person name="Ma J."/>
        </authorList>
    </citation>
    <scope>NUCLEOTIDE SEQUENCE [LARGE SCALE GENOMIC DNA]</scope>
    <source>
        <strain evidence="7">CGMCC 1.12702</strain>
    </source>
</reference>
<accession>A0ABW4U0T2</accession>
<dbReference type="SUPFAM" id="SSF46785">
    <property type="entry name" value="Winged helix' DNA-binding domain"/>
    <property type="match status" value="1"/>
</dbReference>
<evidence type="ECO:0000313" key="7">
    <source>
        <dbReference type="Proteomes" id="UP001597400"/>
    </source>
</evidence>
<dbReference type="RefSeq" id="WP_380930307.1">
    <property type="nucleotide sequence ID" value="NZ_JBHUGS010000003.1"/>
</dbReference>
<comment type="caution">
    <text evidence="6">The sequence shown here is derived from an EMBL/GenBank/DDBJ whole genome shotgun (WGS) entry which is preliminary data.</text>
</comment>